<protein>
    <submittedName>
        <fullName evidence="2">ZFY16 protein</fullName>
    </submittedName>
</protein>
<sequence>VTGASFVVFNAVLKPTSAYLAKFSIVEDGIMVQITAETMERLRHALTHKKDFKIPCGRKEAEYLTEYVEVVWVYEDEKPNIG</sequence>
<feature type="non-terminal residue" evidence="2">
    <location>
        <position position="1"/>
    </location>
</feature>
<dbReference type="OrthoDB" id="5872154at2759"/>
<feature type="domain" description="Smad anchor for receptor activation-like C-terminal" evidence="1">
    <location>
        <begin position="1"/>
        <end position="81"/>
    </location>
</feature>
<dbReference type="PANTHER" id="PTHR46319:SF1">
    <property type="entry name" value="ZINC FINGER FYVE DOMAIN-CONTAINING PROTEIN 16"/>
    <property type="match status" value="1"/>
</dbReference>
<evidence type="ECO:0000313" key="2">
    <source>
        <dbReference type="EMBL" id="NXW59495.1"/>
    </source>
</evidence>
<evidence type="ECO:0000313" key="3">
    <source>
        <dbReference type="Proteomes" id="UP000541249"/>
    </source>
</evidence>
<name>A0A7L4DAI5_9AVES</name>
<evidence type="ECO:0000259" key="1">
    <source>
        <dbReference type="Pfam" id="PF11979"/>
    </source>
</evidence>
<dbReference type="PANTHER" id="PTHR46319">
    <property type="entry name" value="ZINC FINGER FYVE DOMAIN-CONTAINING PROTEIN"/>
    <property type="match status" value="1"/>
</dbReference>
<organism evidence="2 3">
    <name type="scientific">Eurystomus gularis</name>
    <dbReference type="NCBI Taxonomy" id="325343"/>
    <lineage>
        <taxon>Eukaryota</taxon>
        <taxon>Metazoa</taxon>
        <taxon>Chordata</taxon>
        <taxon>Craniata</taxon>
        <taxon>Vertebrata</taxon>
        <taxon>Euteleostomi</taxon>
        <taxon>Archelosauria</taxon>
        <taxon>Archosauria</taxon>
        <taxon>Dinosauria</taxon>
        <taxon>Saurischia</taxon>
        <taxon>Theropoda</taxon>
        <taxon>Coelurosauria</taxon>
        <taxon>Aves</taxon>
        <taxon>Neognathae</taxon>
        <taxon>Neoaves</taxon>
        <taxon>Telluraves</taxon>
        <taxon>Coraciimorphae</taxon>
        <taxon>Coraciiformes</taxon>
        <taxon>Coraciidae</taxon>
        <taxon>Eurystomus</taxon>
    </lineage>
</organism>
<dbReference type="Gene3D" id="3.30.1360.220">
    <property type="entry name" value="Domain of unknown function (DUF3480), N-terminal subdomain"/>
    <property type="match status" value="1"/>
</dbReference>
<reference evidence="2 3" key="1">
    <citation type="submission" date="2019-09" db="EMBL/GenBank/DDBJ databases">
        <title>Bird 10,000 Genomes (B10K) Project - Family phase.</title>
        <authorList>
            <person name="Zhang G."/>
        </authorList>
    </citation>
    <scope>NUCLEOTIDE SEQUENCE [LARGE SCALE GENOMIC DNA]</scope>
    <source>
        <strain evidence="2">B10K-DU-002-51</strain>
        <tissue evidence="2">Muscle</tissue>
    </source>
</reference>
<accession>A0A7L4DAI5</accession>
<keyword evidence="3" id="KW-1185">Reference proteome</keyword>
<dbReference type="EMBL" id="VZZY01012279">
    <property type="protein sequence ID" value="NXW59495.1"/>
    <property type="molecule type" value="Genomic_DNA"/>
</dbReference>
<dbReference type="Proteomes" id="UP000541249">
    <property type="component" value="Unassembled WGS sequence"/>
</dbReference>
<gene>
    <name evidence="2" type="primary">Zfyve16_0</name>
    <name evidence="2" type="ORF">EURGUL_R03946</name>
</gene>
<feature type="non-terminal residue" evidence="2">
    <location>
        <position position="82"/>
    </location>
</feature>
<dbReference type="AlphaFoldDB" id="A0A7L4DAI5"/>
<dbReference type="Pfam" id="PF11979">
    <property type="entry name" value="SARA_C"/>
    <property type="match status" value="1"/>
</dbReference>
<dbReference type="InterPro" id="IPR022557">
    <property type="entry name" value="SARA-like_C"/>
</dbReference>
<comment type="caution">
    <text evidence="2">The sequence shown here is derived from an EMBL/GenBank/DDBJ whole genome shotgun (WGS) entry which is preliminary data.</text>
</comment>
<dbReference type="GO" id="GO:0031901">
    <property type="term" value="C:early endosome membrane"/>
    <property type="evidence" value="ECO:0007669"/>
    <property type="project" value="TreeGrafter"/>
</dbReference>
<dbReference type="GO" id="GO:0016197">
    <property type="term" value="P:endosomal transport"/>
    <property type="evidence" value="ECO:0007669"/>
    <property type="project" value="TreeGrafter"/>
</dbReference>
<proteinExistence type="predicted"/>